<keyword evidence="2" id="KW-1185">Reference proteome</keyword>
<organism evidence="1 2">
    <name type="scientific">Alishewanella aestuarii B11</name>
    <dbReference type="NCBI Taxonomy" id="1197174"/>
    <lineage>
        <taxon>Bacteria</taxon>
        <taxon>Pseudomonadati</taxon>
        <taxon>Pseudomonadota</taxon>
        <taxon>Gammaproteobacteria</taxon>
        <taxon>Alteromonadales</taxon>
        <taxon>Alteromonadaceae</taxon>
        <taxon>Alishewanella</taxon>
    </lineage>
</organism>
<dbReference type="Proteomes" id="UP000012043">
    <property type="component" value="Unassembled WGS sequence"/>
</dbReference>
<dbReference type="PATRIC" id="fig|1197174.4.peg.270"/>
<accession>J1Q6A9</accession>
<protein>
    <submittedName>
        <fullName evidence="1">Uncharacterized protein</fullName>
    </submittedName>
</protein>
<comment type="caution">
    <text evidence="1">The sequence shown here is derived from an EMBL/GenBank/DDBJ whole genome shotgun (WGS) entry which is preliminary data.</text>
</comment>
<reference evidence="1 2" key="1">
    <citation type="journal article" date="2012" name="J. Bacteriol.">
        <title>Genome Sequence of Pectin-Degrading Alishewanella aestuarii Strain B11T, Isolated from Tidal Flat Sediment.</title>
        <authorList>
            <person name="Jung J."/>
            <person name="Choi S."/>
            <person name="Chun J."/>
            <person name="Park W."/>
        </authorList>
    </citation>
    <scope>NUCLEOTIDE SEQUENCE [LARGE SCALE GENOMIC DNA]</scope>
    <source>
        <strain evidence="1 2">B11</strain>
    </source>
</reference>
<dbReference type="AlphaFoldDB" id="J1Q6A9"/>
<gene>
    <name evidence="1" type="ORF">AEST_02740</name>
</gene>
<proteinExistence type="predicted"/>
<evidence type="ECO:0000313" key="1">
    <source>
        <dbReference type="EMBL" id="EJI86728.1"/>
    </source>
</evidence>
<evidence type="ECO:0000313" key="2">
    <source>
        <dbReference type="Proteomes" id="UP000012043"/>
    </source>
</evidence>
<dbReference type="EMBL" id="ALAB01000002">
    <property type="protein sequence ID" value="EJI86728.1"/>
    <property type="molecule type" value="Genomic_DNA"/>
</dbReference>
<name>J1Q6A9_9ALTE</name>
<sequence length="73" mass="8321">MEPGRKFVSKLRISDFFEMSNFVVARLYYQNYLNIIVGDDEVFTSIKSNSFIVSEECPAVTDSGWEDNGEATI</sequence>